<sequence length="386" mass="41651">MTETASACCYLCNECDSTFASLEELENHMTGTHADGNHEDTVAAAADKCADDDEDEAGFGSSNHEDMDTTPHGMDQSAIQDHSPSSSDTSNYDHSSDPSMLGADGGFDPSLSNGSHDGKSYPCRFCSKVFEGRSQLNIHYTHTHRDKPQYECEGSPSGTPFSDVKSESSSTAATPQPADDSPAASTPSATAGAQQQFFCFFCMRQFGSQAAYTLHLSYVHFRNGVLNPNPQPPTNGDASDEQKVSPSSIPSSGIFGQPLQSQQIDNSHPETQGNRSSFQEAANHESTANSSSSHKSILSSQTPLSIDSGSNCSSCDMCTLLRKRTAELERALTVRDSEIMRLNESMRRVGGIAGNLLESCTDFDKLWMLHSKKVYTQIQSVLCSIE</sequence>
<evidence type="ECO:0000313" key="8">
    <source>
        <dbReference type="Proteomes" id="UP000887566"/>
    </source>
</evidence>
<feature type="region of interest" description="Disordered" evidence="6">
    <location>
        <begin position="48"/>
        <end position="114"/>
    </location>
</feature>
<keyword evidence="4" id="KW-0862">Zinc</keyword>
<evidence type="ECO:0000256" key="4">
    <source>
        <dbReference type="ARBA" id="ARBA00022833"/>
    </source>
</evidence>
<dbReference type="SMART" id="SM00355">
    <property type="entry name" value="ZnF_C2H2"/>
    <property type="match status" value="3"/>
</dbReference>
<dbReference type="Gene3D" id="3.30.160.60">
    <property type="entry name" value="Classic Zinc Finger"/>
    <property type="match status" value="1"/>
</dbReference>
<evidence type="ECO:0000256" key="6">
    <source>
        <dbReference type="SAM" id="MobiDB-lite"/>
    </source>
</evidence>
<evidence type="ECO:0000313" key="9">
    <source>
        <dbReference type="WBParaSite" id="PSAMB.scaffold650size51652.g7704.t1"/>
    </source>
</evidence>
<dbReference type="PANTHER" id="PTHR24379">
    <property type="entry name" value="KRAB AND ZINC FINGER DOMAIN-CONTAINING"/>
    <property type="match status" value="1"/>
</dbReference>
<dbReference type="PROSITE" id="PS50157">
    <property type="entry name" value="ZINC_FINGER_C2H2_2"/>
    <property type="match status" value="2"/>
</dbReference>
<feature type="compositionally biased region" description="Low complexity" evidence="6">
    <location>
        <begin position="171"/>
        <end position="188"/>
    </location>
</feature>
<name>A0A914X631_9BILA</name>
<feature type="domain" description="C2H2-type" evidence="7">
    <location>
        <begin position="10"/>
        <end position="38"/>
    </location>
</feature>
<dbReference type="SUPFAM" id="SSF57667">
    <property type="entry name" value="beta-beta-alpha zinc fingers"/>
    <property type="match status" value="1"/>
</dbReference>
<dbReference type="GO" id="GO:0008270">
    <property type="term" value="F:zinc ion binding"/>
    <property type="evidence" value="ECO:0007669"/>
    <property type="project" value="UniProtKB-KW"/>
</dbReference>
<dbReference type="WBParaSite" id="PSAMB.scaffold650size51652.g7704.t1">
    <property type="protein sequence ID" value="PSAMB.scaffold650size51652.g7704.t1"/>
    <property type="gene ID" value="PSAMB.scaffold650size51652.g7704"/>
</dbReference>
<feature type="compositionally biased region" description="Polar residues" evidence="6">
    <location>
        <begin position="301"/>
        <end position="311"/>
    </location>
</feature>
<accession>A0A914X631</accession>
<reference evidence="9" key="1">
    <citation type="submission" date="2022-11" db="UniProtKB">
        <authorList>
            <consortium name="WormBaseParasite"/>
        </authorList>
    </citation>
    <scope>IDENTIFICATION</scope>
</reference>
<dbReference type="InterPro" id="IPR036236">
    <property type="entry name" value="Znf_C2H2_sf"/>
</dbReference>
<keyword evidence="1" id="KW-0479">Metal-binding</keyword>
<feature type="compositionally biased region" description="Low complexity" evidence="6">
    <location>
        <begin position="81"/>
        <end position="93"/>
    </location>
</feature>
<evidence type="ECO:0000256" key="2">
    <source>
        <dbReference type="ARBA" id="ARBA00022737"/>
    </source>
</evidence>
<feature type="compositionally biased region" description="Low complexity" evidence="6">
    <location>
        <begin position="245"/>
        <end position="256"/>
    </location>
</feature>
<evidence type="ECO:0000256" key="3">
    <source>
        <dbReference type="ARBA" id="ARBA00022771"/>
    </source>
</evidence>
<dbReference type="Proteomes" id="UP000887566">
    <property type="component" value="Unplaced"/>
</dbReference>
<keyword evidence="3 5" id="KW-0863">Zinc-finger</keyword>
<feature type="region of interest" description="Disordered" evidence="6">
    <location>
        <begin position="227"/>
        <end position="311"/>
    </location>
</feature>
<evidence type="ECO:0000259" key="7">
    <source>
        <dbReference type="PROSITE" id="PS50157"/>
    </source>
</evidence>
<dbReference type="InterPro" id="IPR013087">
    <property type="entry name" value="Znf_C2H2_type"/>
</dbReference>
<feature type="domain" description="C2H2-type" evidence="7">
    <location>
        <begin position="121"/>
        <end position="149"/>
    </location>
</feature>
<protein>
    <submittedName>
        <fullName evidence="9">C2H2-type domain-containing protein</fullName>
    </submittedName>
</protein>
<proteinExistence type="predicted"/>
<dbReference type="PANTHER" id="PTHR24379:SF121">
    <property type="entry name" value="C2H2-TYPE DOMAIN-CONTAINING PROTEIN"/>
    <property type="match status" value="1"/>
</dbReference>
<keyword evidence="8" id="KW-1185">Reference proteome</keyword>
<evidence type="ECO:0000256" key="1">
    <source>
        <dbReference type="ARBA" id="ARBA00022723"/>
    </source>
</evidence>
<dbReference type="PROSITE" id="PS00028">
    <property type="entry name" value="ZINC_FINGER_C2H2_1"/>
    <property type="match status" value="3"/>
</dbReference>
<evidence type="ECO:0000256" key="5">
    <source>
        <dbReference type="PROSITE-ProRule" id="PRU00042"/>
    </source>
</evidence>
<feature type="compositionally biased region" description="Polar residues" evidence="6">
    <location>
        <begin position="258"/>
        <end position="289"/>
    </location>
</feature>
<feature type="compositionally biased region" description="Low complexity" evidence="6">
    <location>
        <begin position="290"/>
        <end position="300"/>
    </location>
</feature>
<feature type="region of interest" description="Disordered" evidence="6">
    <location>
        <begin position="142"/>
        <end position="188"/>
    </location>
</feature>
<keyword evidence="2" id="KW-0677">Repeat</keyword>
<dbReference type="AlphaFoldDB" id="A0A914X631"/>
<organism evidence="8 9">
    <name type="scientific">Plectus sambesii</name>
    <dbReference type="NCBI Taxonomy" id="2011161"/>
    <lineage>
        <taxon>Eukaryota</taxon>
        <taxon>Metazoa</taxon>
        <taxon>Ecdysozoa</taxon>
        <taxon>Nematoda</taxon>
        <taxon>Chromadorea</taxon>
        <taxon>Plectida</taxon>
        <taxon>Plectina</taxon>
        <taxon>Plectoidea</taxon>
        <taxon>Plectidae</taxon>
        <taxon>Plectus</taxon>
    </lineage>
</organism>